<organism evidence="1 2">
    <name type="scientific">Mesorhizobium prunaredense</name>
    <dbReference type="NCBI Taxonomy" id="1631249"/>
    <lineage>
        <taxon>Bacteria</taxon>
        <taxon>Pseudomonadati</taxon>
        <taxon>Pseudomonadota</taxon>
        <taxon>Alphaproteobacteria</taxon>
        <taxon>Hyphomicrobiales</taxon>
        <taxon>Phyllobacteriaceae</taxon>
        <taxon>Mesorhizobium</taxon>
    </lineage>
</organism>
<accession>A0A1R3V002</accession>
<dbReference type="STRING" id="1631249.BQ8794_100059"/>
<protein>
    <submittedName>
        <fullName evidence="1">Uncharacterized protein</fullName>
    </submittedName>
</protein>
<evidence type="ECO:0000313" key="1">
    <source>
        <dbReference type="EMBL" id="SIT53167.1"/>
    </source>
</evidence>
<gene>
    <name evidence="1" type="ORF">BQ8794_100059</name>
</gene>
<evidence type="ECO:0000313" key="2">
    <source>
        <dbReference type="Proteomes" id="UP000188388"/>
    </source>
</evidence>
<dbReference type="AlphaFoldDB" id="A0A1R3V002"/>
<proteinExistence type="predicted"/>
<sequence length="32" mass="3657">MGQLPKRLMIHKPMKIGGKIHWAHRTVSGMIC</sequence>
<dbReference type="Proteomes" id="UP000188388">
    <property type="component" value="Unassembled WGS sequence"/>
</dbReference>
<dbReference type="EMBL" id="FTPD01000002">
    <property type="protein sequence ID" value="SIT53167.1"/>
    <property type="molecule type" value="Genomic_DNA"/>
</dbReference>
<reference evidence="2" key="1">
    <citation type="submission" date="2017-01" db="EMBL/GenBank/DDBJ databases">
        <authorList>
            <person name="Brunel B."/>
        </authorList>
    </citation>
    <scope>NUCLEOTIDE SEQUENCE [LARGE SCALE GENOMIC DNA]</scope>
</reference>
<name>A0A1R3V002_9HYPH</name>
<keyword evidence="2" id="KW-1185">Reference proteome</keyword>